<reference evidence="3 4" key="1">
    <citation type="submission" date="2017-10" db="EMBL/GenBank/DDBJ databases">
        <title>Comparative genomics in systemic dimorphic fungi from Ajellomycetaceae.</title>
        <authorList>
            <person name="Munoz J.F."/>
            <person name="Mcewen J.G."/>
            <person name="Clay O.K."/>
            <person name="Cuomo C.A."/>
        </authorList>
    </citation>
    <scope>NUCLEOTIDE SEQUENCE [LARGE SCALE GENOMIC DNA]</scope>
    <source>
        <strain evidence="3 4">UAMH5409</strain>
    </source>
</reference>
<dbReference type="AlphaFoldDB" id="A0A2B7XNW4"/>
<accession>A0A2B7XNW4</accession>
<dbReference type="Gene3D" id="3.40.50.150">
    <property type="entry name" value="Vaccinia Virus protein VP39"/>
    <property type="match status" value="1"/>
</dbReference>
<feature type="domain" description="Methyltransferase FkbM" evidence="2">
    <location>
        <begin position="93"/>
        <end position="169"/>
    </location>
</feature>
<gene>
    <name evidence="3" type="ORF">AJ79_05216</name>
</gene>
<dbReference type="PANTHER" id="PTHR34203">
    <property type="entry name" value="METHYLTRANSFERASE, FKBM FAMILY PROTEIN"/>
    <property type="match status" value="1"/>
</dbReference>
<dbReference type="SUPFAM" id="SSF53335">
    <property type="entry name" value="S-adenosyl-L-methionine-dependent methyltransferases"/>
    <property type="match status" value="1"/>
</dbReference>
<sequence>MESFELPGVPHPGTDTPLTEPQFLELEPDLTVWIGAERDARLIHKEIHQDQLHDFALLPSKPFLIDAGANIGLFTLYMKTKYPNAHVLASSRSLRSWTYVPLERLSRFLDGYPDLKQIDLLKVDVESWELDVLRGLDDRHWKLVRNAVIELSELSGLRDDIEALLKEKGPSVDRQLMSWSLKSAPMYFLKAMRREGASSTFRQ</sequence>
<proteinExistence type="predicted"/>
<protein>
    <recommendedName>
        <fullName evidence="2">Methyltransferase FkbM domain-containing protein</fullName>
    </recommendedName>
</protein>
<dbReference type="InterPro" id="IPR029063">
    <property type="entry name" value="SAM-dependent_MTases_sf"/>
</dbReference>
<comment type="caution">
    <text evidence="3">The sequence shown here is derived from an EMBL/GenBank/DDBJ whole genome shotgun (WGS) entry which is preliminary data.</text>
</comment>
<evidence type="ECO:0000256" key="1">
    <source>
        <dbReference type="SAM" id="MobiDB-lite"/>
    </source>
</evidence>
<keyword evidence="4" id="KW-1185">Reference proteome</keyword>
<dbReference type="EMBL" id="PDNB01000081">
    <property type="protein sequence ID" value="PGH10856.1"/>
    <property type="molecule type" value="Genomic_DNA"/>
</dbReference>
<feature type="region of interest" description="Disordered" evidence="1">
    <location>
        <begin position="1"/>
        <end position="20"/>
    </location>
</feature>
<organism evidence="3 4">
    <name type="scientific">Helicocarpus griseus UAMH5409</name>
    <dbReference type="NCBI Taxonomy" id="1447875"/>
    <lineage>
        <taxon>Eukaryota</taxon>
        <taxon>Fungi</taxon>
        <taxon>Dikarya</taxon>
        <taxon>Ascomycota</taxon>
        <taxon>Pezizomycotina</taxon>
        <taxon>Eurotiomycetes</taxon>
        <taxon>Eurotiomycetidae</taxon>
        <taxon>Onygenales</taxon>
        <taxon>Ajellomycetaceae</taxon>
        <taxon>Helicocarpus</taxon>
    </lineage>
</organism>
<dbReference type="InterPro" id="IPR052514">
    <property type="entry name" value="SAM-dependent_MTase"/>
</dbReference>
<dbReference type="Pfam" id="PF05050">
    <property type="entry name" value="Methyltransf_21"/>
    <property type="match status" value="1"/>
</dbReference>
<evidence type="ECO:0000313" key="3">
    <source>
        <dbReference type="EMBL" id="PGH10856.1"/>
    </source>
</evidence>
<dbReference type="InterPro" id="IPR006342">
    <property type="entry name" value="FkbM_mtfrase"/>
</dbReference>
<dbReference type="Proteomes" id="UP000223968">
    <property type="component" value="Unassembled WGS sequence"/>
</dbReference>
<evidence type="ECO:0000313" key="4">
    <source>
        <dbReference type="Proteomes" id="UP000223968"/>
    </source>
</evidence>
<evidence type="ECO:0000259" key="2">
    <source>
        <dbReference type="Pfam" id="PF05050"/>
    </source>
</evidence>
<dbReference type="OrthoDB" id="5835829at2759"/>
<dbReference type="PANTHER" id="PTHR34203:SF13">
    <property type="entry name" value="EXPRESSED PROTEIN"/>
    <property type="match status" value="1"/>
</dbReference>
<name>A0A2B7XNW4_9EURO</name>